<evidence type="ECO:0000313" key="1">
    <source>
        <dbReference type="EMBL" id="MFC0532329.1"/>
    </source>
</evidence>
<dbReference type="RefSeq" id="WP_377258191.1">
    <property type="nucleotide sequence ID" value="NZ_JBHLUH010000069.1"/>
</dbReference>
<accession>A0ABV6MCM1</accession>
<name>A0ABV6MCM1_9ACTN</name>
<dbReference type="Proteomes" id="UP001589867">
    <property type="component" value="Unassembled WGS sequence"/>
</dbReference>
<sequence length="249" mass="26955">MSAEFDGESPQMKDVVVDFGGVSVVALALDAERAPFVVKNQVYGQPHGGAVSFEVPWREGTSVRSASRANLLRLLVPQGTLPTIDMIESSGWLRRRAEGNVSMGFTVTCYAVVPMGASVILPNHQAEATAFIDGVEGEVDLAVDFLAQKTSGLIWGRRSEPDSRIHTVLQGDEQIIIEGPGFFRWSVHADIPIVSTLAEVGKIAMRSTVRPAGIDRKIAIDVTNPTFKIDVSSQGDQSGEWQRTRPNVP</sequence>
<organism evidence="1 2">
    <name type="scientific">Phytohabitans kaempferiae</name>
    <dbReference type="NCBI Taxonomy" id="1620943"/>
    <lineage>
        <taxon>Bacteria</taxon>
        <taxon>Bacillati</taxon>
        <taxon>Actinomycetota</taxon>
        <taxon>Actinomycetes</taxon>
        <taxon>Micromonosporales</taxon>
        <taxon>Micromonosporaceae</taxon>
    </lineage>
</organism>
<comment type="caution">
    <text evidence="1">The sequence shown here is derived from an EMBL/GenBank/DDBJ whole genome shotgun (WGS) entry which is preliminary data.</text>
</comment>
<dbReference type="EMBL" id="JBHLUH010000069">
    <property type="protein sequence ID" value="MFC0532329.1"/>
    <property type="molecule type" value="Genomic_DNA"/>
</dbReference>
<reference evidence="1 2" key="1">
    <citation type="submission" date="2024-09" db="EMBL/GenBank/DDBJ databases">
        <authorList>
            <person name="Sun Q."/>
            <person name="Mori K."/>
        </authorList>
    </citation>
    <scope>NUCLEOTIDE SEQUENCE [LARGE SCALE GENOMIC DNA]</scope>
    <source>
        <strain evidence="1 2">TBRC 3947</strain>
    </source>
</reference>
<keyword evidence="2" id="KW-1185">Reference proteome</keyword>
<evidence type="ECO:0000313" key="2">
    <source>
        <dbReference type="Proteomes" id="UP001589867"/>
    </source>
</evidence>
<proteinExistence type="predicted"/>
<protein>
    <submittedName>
        <fullName evidence="1">Uncharacterized protein</fullName>
    </submittedName>
</protein>
<gene>
    <name evidence="1" type="ORF">ACFFIA_32245</name>
</gene>